<dbReference type="PRINTS" id="PR00420">
    <property type="entry name" value="RNGMNOXGNASE"/>
</dbReference>
<dbReference type="OrthoDB" id="9791689at2"/>
<sequence length="528" mass="58006">MQNNTPNNTPNNTQVLIVGGSLVGLSAALFLSSRGVSTILVEKHRGSSPHPRAIGFTELTLEHYRAVGIADLIPQARPDIRLRRAKVESLTGRWGEETPWTPGQAEPDKGQVSPCTGAAIAQDRLEPILREQALHRGADLRLGVELLSFAETKNGVAAQLRSRDTSEIYEIRADYLIAADGADSPIREQLGIGREGVGFLRTIRSVLFRCEAAEPYLERGIQQFEIEQPGFQAFLTHYPDGRWVLMFSDDEERSEDQLRSAIRRALGQDLPVELITTGRWEMAGRIARSYSRGRVFLAGDAAHQLPPTRGGFGANTGIDDAYNLAWKLDLVLRGVASPALLDTYSAERQPIGWLRHQQTFARPDYRRWAGDRLAGEPLYGAEAMELGQRVSSKAVISTDEGLPPAAHPDAWAGQPGVRAPHVWVNADGRRLSTLDLFAQDFVLMSPDIRWINAGLAVAREQGVPLRSIAVGQQVCFPEDRSFEATFTVSPQGACLVRPDGVVAWRAFGLDADPALILCRSMSQILGRK</sequence>
<dbReference type="Pfam" id="PF21274">
    <property type="entry name" value="Rng_hyd_C"/>
    <property type="match status" value="1"/>
</dbReference>
<evidence type="ECO:0000256" key="1">
    <source>
        <dbReference type="ARBA" id="ARBA00001974"/>
    </source>
</evidence>
<accession>A0A2N5DBI6</accession>
<evidence type="ECO:0000256" key="2">
    <source>
        <dbReference type="ARBA" id="ARBA00022630"/>
    </source>
</evidence>
<evidence type="ECO:0000259" key="4">
    <source>
        <dbReference type="Pfam" id="PF01494"/>
    </source>
</evidence>
<dbReference type="Gene3D" id="3.30.9.10">
    <property type="entry name" value="D-Amino Acid Oxidase, subunit A, domain 2"/>
    <property type="match status" value="1"/>
</dbReference>
<evidence type="ECO:0000313" key="5">
    <source>
        <dbReference type="EMBL" id="PLR23417.1"/>
    </source>
</evidence>
<feature type="domain" description="FAD-binding" evidence="4">
    <location>
        <begin position="13"/>
        <end position="354"/>
    </location>
</feature>
<dbReference type="Gene3D" id="3.40.30.120">
    <property type="match status" value="1"/>
</dbReference>
<dbReference type="Pfam" id="PF01494">
    <property type="entry name" value="FAD_binding_3"/>
    <property type="match status" value="1"/>
</dbReference>
<dbReference type="PANTHER" id="PTHR43004:SF19">
    <property type="entry name" value="BINDING MONOOXYGENASE, PUTATIVE (JCVI)-RELATED"/>
    <property type="match status" value="1"/>
</dbReference>
<dbReference type="InterPro" id="IPR036188">
    <property type="entry name" value="FAD/NAD-bd_sf"/>
</dbReference>
<keyword evidence="3" id="KW-0274">FAD</keyword>
<evidence type="ECO:0000256" key="3">
    <source>
        <dbReference type="ARBA" id="ARBA00022827"/>
    </source>
</evidence>
<dbReference type="SUPFAM" id="SSF51905">
    <property type="entry name" value="FAD/NAD(P)-binding domain"/>
    <property type="match status" value="1"/>
</dbReference>
<protein>
    <submittedName>
        <fullName evidence="5">2,4-dichlorophenol 6-monooxygenase</fullName>
    </submittedName>
</protein>
<keyword evidence="6" id="KW-1185">Reference proteome</keyword>
<dbReference type="GO" id="GO:0071949">
    <property type="term" value="F:FAD binding"/>
    <property type="evidence" value="ECO:0007669"/>
    <property type="project" value="InterPro"/>
</dbReference>
<dbReference type="Proteomes" id="UP000234479">
    <property type="component" value="Unassembled WGS sequence"/>
</dbReference>
<keyword evidence="5" id="KW-0560">Oxidoreductase</keyword>
<reference evidence="5 6" key="1">
    <citation type="submission" date="2017-12" db="EMBL/GenBank/DDBJ databases">
        <title>The genome sequence of Caulobacter sp. 410.</title>
        <authorList>
            <person name="Gao J."/>
            <person name="Mao X."/>
            <person name="Sun J."/>
        </authorList>
    </citation>
    <scope>NUCLEOTIDE SEQUENCE [LARGE SCALE GENOMIC DNA]</scope>
    <source>
        <strain evidence="5 6">410</strain>
    </source>
</reference>
<dbReference type="InterPro" id="IPR002938">
    <property type="entry name" value="FAD-bd"/>
</dbReference>
<keyword evidence="2" id="KW-0285">Flavoprotein</keyword>
<dbReference type="Gene3D" id="3.50.50.60">
    <property type="entry name" value="FAD/NAD(P)-binding domain"/>
    <property type="match status" value="1"/>
</dbReference>
<gene>
    <name evidence="5" type="ORF">SGCZBJ_15625</name>
</gene>
<proteinExistence type="predicted"/>
<comment type="cofactor">
    <cofactor evidence="1">
        <name>FAD</name>
        <dbReference type="ChEBI" id="CHEBI:57692"/>
    </cofactor>
</comment>
<dbReference type="RefSeq" id="WP_101718921.1">
    <property type="nucleotide sequence ID" value="NZ_PJRS01000031.1"/>
</dbReference>
<name>A0A2N5DBI6_9CAUL</name>
<organism evidence="5 6">
    <name type="scientific">Caulobacter zeae</name>
    <dbReference type="NCBI Taxonomy" id="2055137"/>
    <lineage>
        <taxon>Bacteria</taxon>
        <taxon>Pseudomonadati</taxon>
        <taxon>Pseudomonadota</taxon>
        <taxon>Alphaproteobacteria</taxon>
        <taxon>Caulobacterales</taxon>
        <taxon>Caulobacteraceae</taxon>
        <taxon>Caulobacter</taxon>
    </lineage>
</organism>
<evidence type="ECO:0000313" key="6">
    <source>
        <dbReference type="Proteomes" id="UP000234479"/>
    </source>
</evidence>
<comment type="caution">
    <text evidence="5">The sequence shown here is derived from an EMBL/GenBank/DDBJ whole genome shotgun (WGS) entry which is preliminary data.</text>
</comment>
<keyword evidence="5" id="KW-0503">Monooxygenase</keyword>
<dbReference type="PANTHER" id="PTHR43004">
    <property type="entry name" value="TRK SYSTEM POTASSIUM UPTAKE PROTEIN"/>
    <property type="match status" value="1"/>
</dbReference>
<dbReference type="InterPro" id="IPR050641">
    <property type="entry name" value="RIFMO-like"/>
</dbReference>
<dbReference type="GO" id="GO:0016709">
    <property type="term" value="F:oxidoreductase activity, acting on paired donors, with incorporation or reduction of molecular oxygen, NAD(P)H as one donor, and incorporation of one atom of oxygen"/>
    <property type="evidence" value="ECO:0007669"/>
    <property type="project" value="UniProtKB-ARBA"/>
</dbReference>
<dbReference type="EMBL" id="PJRS01000031">
    <property type="protein sequence ID" value="PLR23417.1"/>
    <property type="molecule type" value="Genomic_DNA"/>
</dbReference>
<dbReference type="AlphaFoldDB" id="A0A2N5DBI6"/>